<dbReference type="PANTHER" id="PTHR24252">
    <property type="entry name" value="ACROSIN-RELATED"/>
    <property type="match status" value="1"/>
</dbReference>
<dbReference type="PANTHER" id="PTHR24252:SF7">
    <property type="entry name" value="HYALIN"/>
    <property type="match status" value="1"/>
</dbReference>
<keyword evidence="10" id="KW-1185">Reference proteome</keyword>
<dbReference type="Pfam" id="PF00089">
    <property type="entry name" value="Trypsin"/>
    <property type="match status" value="1"/>
</dbReference>
<dbReference type="InterPro" id="IPR000421">
    <property type="entry name" value="FA58C"/>
</dbReference>
<dbReference type="CDD" id="cd00190">
    <property type="entry name" value="Tryp_SPc"/>
    <property type="match status" value="1"/>
</dbReference>
<dbReference type="InterPro" id="IPR008979">
    <property type="entry name" value="Galactose-bd-like_sf"/>
</dbReference>
<feature type="chain" id="PRO_5038539131" evidence="6">
    <location>
        <begin position="34"/>
        <end position="570"/>
    </location>
</feature>
<accession>A0A9D4LN22</accession>
<protein>
    <submittedName>
        <fullName evidence="9">Uncharacterized protein</fullName>
    </submittedName>
</protein>
<feature type="domain" description="Peptidase S1" evidence="8">
    <location>
        <begin position="319"/>
        <end position="568"/>
    </location>
</feature>
<dbReference type="PROSITE" id="PS50022">
    <property type="entry name" value="FA58C_3"/>
    <property type="match status" value="1"/>
</dbReference>
<reference evidence="9" key="1">
    <citation type="journal article" date="2019" name="bioRxiv">
        <title>The Genome of the Zebra Mussel, Dreissena polymorpha: A Resource for Invasive Species Research.</title>
        <authorList>
            <person name="McCartney M.A."/>
            <person name="Auch B."/>
            <person name="Kono T."/>
            <person name="Mallez S."/>
            <person name="Zhang Y."/>
            <person name="Obille A."/>
            <person name="Becker A."/>
            <person name="Abrahante J.E."/>
            <person name="Garbe J."/>
            <person name="Badalamenti J.P."/>
            <person name="Herman A."/>
            <person name="Mangelson H."/>
            <person name="Liachko I."/>
            <person name="Sullivan S."/>
            <person name="Sone E.D."/>
            <person name="Koren S."/>
            <person name="Silverstein K.A.T."/>
            <person name="Beckman K.B."/>
            <person name="Gohl D.M."/>
        </authorList>
    </citation>
    <scope>NUCLEOTIDE SEQUENCE</scope>
    <source>
        <strain evidence="9">Duluth1</strain>
        <tissue evidence="9">Whole animal</tissue>
    </source>
</reference>
<dbReference type="PROSITE" id="PS01286">
    <property type="entry name" value="FA58C_2"/>
    <property type="match status" value="1"/>
</dbReference>
<keyword evidence="4" id="KW-1015">Disulfide bond</keyword>
<dbReference type="EMBL" id="JAIWYP010000003">
    <property type="protein sequence ID" value="KAH3859706.1"/>
    <property type="molecule type" value="Genomic_DNA"/>
</dbReference>
<evidence type="ECO:0000256" key="1">
    <source>
        <dbReference type="ARBA" id="ARBA00022670"/>
    </source>
</evidence>
<dbReference type="SMART" id="SM00020">
    <property type="entry name" value="Tryp_SPc"/>
    <property type="match status" value="1"/>
</dbReference>
<keyword evidence="1 5" id="KW-0645">Protease</keyword>
<evidence type="ECO:0000256" key="4">
    <source>
        <dbReference type="ARBA" id="ARBA00023157"/>
    </source>
</evidence>
<dbReference type="InterPro" id="IPR001314">
    <property type="entry name" value="Peptidase_S1A"/>
</dbReference>
<keyword evidence="2 5" id="KW-0378">Hydrolase</keyword>
<evidence type="ECO:0000256" key="2">
    <source>
        <dbReference type="ARBA" id="ARBA00022801"/>
    </source>
</evidence>
<dbReference type="GO" id="GO:0006508">
    <property type="term" value="P:proteolysis"/>
    <property type="evidence" value="ECO:0007669"/>
    <property type="project" value="UniProtKB-KW"/>
</dbReference>
<dbReference type="SUPFAM" id="SSF50494">
    <property type="entry name" value="Trypsin-like serine proteases"/>
    <property type="match status" value="1"/>
</dbReference>
<dbReference type="PROSITE" id="PS00135">
    <property type="entry name" value="TRYPSIN_SER"/>
    <property type="match status" value="1"/>
</dbReference>
<dbReference type="SUPFAM" id="SSF49785">
    <property type="entry name" value="Galactose-binding domain-like"/>
    <property type="match status" value="1"/>
</dbReference>
<sequence length="570" mass="63144">MEVTVFFNMSGVVVRLLILQWICTRCFVASVNADDAKNQILKLLETAGHHKTICPGERKHRGQEFEETVLISGIVTHDSSKSASRVTHFRVAYSIDCISFANVTDRHGVEKEYYGNKDSNKTTTVMFDPVFNARCVRIVPTNRIGENIAMRFELLGCNPDHCSGSITPSSAECPDHNLRKFVFDKKKIITSMRITLSGPATEQTPTFNVAFARACNFEMGQFLKENNELKDFEIPNGESSLMLEGPGFPIRSQCIAVLTRFETGNAHADGLPRARNHLVAMETDGYQVTFEGCNALAPHERIDSCGNTHIVKNDARKRIVGGSALHQGEWPWLVSLQLSAADNDSHVCGASLIYPQWLLTAAHCIINTDYPGIDLLDTTNWRVVLGEHVQDREEGTEQKHTLDKIVTHPKYLLSSDDKVFYDIALLKLSRRAHMSEYVNTICIDPNYTAPDHSHCVTAGWGDIVEGAKTGVEIPHHASVQIIPNSVCAERHSATPEQKHLMGSLICASSQGRDSCQGDSGGPLACFHDGHWIQMGVVNSGTDCAGNPLSPGFYTRVTHFYDWMEDVINSN</sequence>
<organism evidence="9 10">
    <name type="scientific">Dreissena polymorpha</name>
    <name type="common">Zebra mussel</name>
    <name type="synonym">Mytilus polymorpha</name>
    <dbReference type="NCBI Taxonomy" id="45954"/>
    <lineage>
        <taxon>Eukaryota</taxon>
        <taxon>Metazoa</taxon>
        <taxon>Spiralia</taxon>
        <taxon>Lophotrochozoa</taxon>
        <taxon>Mollusca</taxon>
        <taxon>Bivalvia</taxon>
        <taxon>Autobranchia</taxon>
        <taxon>Heteroconchia</taxon>
        <taxon>Euheterodonta</taxon>
        <taxon>Imparidentia</taxon>
        <taxon>Neoheterodontei</taxon>
        <taxon>Myida</taxon>
        <taxon>Dreissenoidea</taxon>
        <taxon>Dreissenidae</taxon>
        <taxon>Dreissena</taxon>
    </lineage>
</organism>
<dbReference type="InterPro" id="IPR001254">
    <property type="entry name" value="Trypsin_dom"/>
</dbReference>
<evidence type="ECO:0000259" key="8">
    <source>
        <dbReference type="PROSITE" id="PS50240"/>
    </source>
</evidence>
<evidence type="ECO:0000256" key="3">
    <source>
        <dbReference type="ARBA" id="ARBA00022825"/>
    </source>
</evidence>
<feature type="signal peptide" evidence="6">
    <location>
        <begin position="1"/>
        <end position="33"/>
    </location>
</feature>
<dbReference type="PROSITE" id="PS00134">
    <property type="entry name" value="TRYPSIN_HIS"/>
    <property type="match status" value="1"/>
</dbReference>
<keyword evidence="3 5" id="KW-0720">Serine protease</keyword>
<dbReference type="PROSITE" id="PS50240">
    <property type="entry name" value="TRYPSIN_DOM"/>
    <property type="match status" value="1"/>
</dbReference>
<dbReference type="FunFam" id="2.40.10.10:FF:000003">
    <property type="entry name" value="Transmembrane serine protease 3"/>
    <property type="match status" value="1"/>
</dbReference>
<dbReference type="Gene3D" id="2.40.10.10">
    <property type="entry name" value="Trypsin-like serine proteases"/>
    <property type="match status" value="1"/>
</dbReference>
<proteinExistence type="predicted"/>
<name>A0A9D4LN22_DREPO</name>
<dbReference type="PRINTS" id="PR00722">
    <property type="entry name" value="CHYMOTRYPSIN"/>
</dbReference>
<evidence type="ECO:0000259" key="7">
    <source>
        <dbReference type="PROSITE" id="PS50022"/>
    </source>
</evidence>
<dbReference type="Pfam" id="PF00754">
    <property type="entry name" value="F5_F8_type_C"/>
    <property type="match status" value="1"/>
</dbReference>
<reference evidence="9" key="2">
    <citation type="submission" date="2020-11" db="EMBL/GenBank/DDBJ databases">
        <authorList>
            <person name="McCartney M.A."/>
            <person name="Auch B."/>
            <person name="Kono T."/>
            <person name="Mallez S."/>
            <person name="Becker A."/>
            <person name="Gohl D.M."/>
            <person name="Silverstein K.A.T."/>
            <person name="Koren S."/>
            <person name="Bechman K.B."/>
            <person name="Herman A."/>
            <person name="Abrahante J.E."/>
            <person name="Garbe J."/>
        </authorList>
    </citation>
    <scope>NUCLEOTIDE SEQUENCE</scope>
    <source>
        <strain evidence="9">Duluth1</strain>
        <tissue evidence="9">Whole animal</tissue>
    </source>
</reference>
<evidence type="ECO:0000256" key="5">
    <source>
        <dbReference type="RuleBase" id="RU363034"/>
    </source>
</evidence>
<dbReference type="Gene3D" id="2.60.120.260">
    <property type="entry name" value="Galactose-binding domain-like"/>
    <property type="match status" value="1"/>
</dbReference>
<dbReference type="InterPro" id="IPR033116">
    <property type="entry name" value="TRYPSIN_SER"/>
</dbReference>
<evidence type="ECO:0000256" key="6">
    <source>
        <dbReference type="SAM" id="SignalP"/>
    </source>
</evidence>
<dbReference type="AlphaFoldDB" id="A0A9D4LN22"/>
<gene>
    <name evidence="9" type="ORF">DPMN_102527</name>
</gene>
<dbReference type="Proteomes" id="UP000828390">
    <property type="component" value="Unassembled WGS sequence"/>
</dbReference>
<dbReference type="InterPro" id="IPR018114">
    <property type="entry name" value="TRYPSIN_HIS"/>
</dbReference>
<feature type="domain" description="F5/8 type C" evidence="7">
    <location>
        <begin position="64"/>
        <end position="157"/>
    </location>
</feature>
<evidence type="ECO:0000313" key="9">
    <source>
        <dbReference type="EMBL" id="KAH3859706.1"/>
    </source>
</evidence>
<comment type="caution">
    <text evidence="9">The sequence shown here is derived from an EMBL/GenBank/DDBJ whole genome shotgun (WGS) entry which is preliminary data.</text>
</comment>
<dbReference type="InterPro" id="IPR009003">
    <property type="entry name" value="Peptidase_S1_PA"/>
</dbReference>
<dbReference type="InterPro" id="IPR043504">
    <property type="entry name" value="Peptidase_S1_PA_chymotrypsin"/>
</dbReference>
<dbReference type="GO" id="GO:0004252">
    <property type="term" value="F:serine-type endopeptidase activity"/>
    <property type="evidence" value="ECO:0007669"/>
    <property type="project" value="InterPro"/>
</dbReference>
<evidence type="ECO:0000313" key="10">
    <source>
        <dbReference type="Proteomes" id="UP000828390"/>
    </source>
</evidence>
<keyword evidence="6" id="KW-0732">Signal</keyword>